<dbReference type="PANTHER" id="PTHR48148:SF3">
    <property type="entry name" value="KERATINOCYTE PROLINE-RICH PROTEIN"/>
    <property type="match status" value="1"/>
</dbReference>
<feature type="region of interest" description="Disordered" evidence="1">
    <location>
        <begin position="35"/>
        <end position="85"/>
    </location>
</feature>
<proteinExistence type="predicted"/>
<dbReference type="PRINTS" id="PR01217">
    <property type="entry name" value="PRICHEXTENSN"/>
</dbReference>
<dbReference type="PANTHER" id="PTHR48148">
    <property type="entry name" value="KERATINOCYTE PROLINE-RICH PROTEIN"/>
    <property type="match status" value="1"/>
</dbReference>
<sequence length="651" mass="73704">MPLTLILLNPFSSILPPRCAAQHLSSLPLLRSNNNNTGSFLYSPRKKETKRNRDLRGSRGDRKRKGEGGHVAAAATDPRRQGRSVHGAMGRAVSLREEGELTALLSPISRAVARAAASPPWSQRRARGAADFASLSPSNPPCRRRSNRDLEREEMRAMAGGEKTPCLEAAVVLATGSAAVMYGRARRREFGSRTGERDLRLGWESNHRVQPPFVSPALPSPELPPSKRDSCRRRCRCRRRELPLCDSGRREWFRDFWDRRRSLWLFLPSPENPASKSDHRCRLGWLLGLPPNRFRDRRCFGSAVPSVRTGERDLRLGWESNHRVQPSFVSPALPSPELPPSKRDSCRRRCRCRRRELPLCDSGRREWFRDFWDRRRSLWLFLPSPENPAGKDGSWGCRRTGSETAVVSVQLFLRFESLWLLRKRFGAEVLVAGILIVDFGSMRKGLGDAFELWNLRFECRRNVRAIRVAQPEVRALVVRVLQMLLLMMIRVLNYYGGHNSPYHPAPQAAPPAHKPHPPYMYKSPPPPSSYIYKSPPPPSPSPPPPYYYKSPPPPSPSLSPPPPYINKSPPPPYYFNSPPPPPYIYKSPPPPSPSPPPPYFYKSPPSPSPSPPPPYIYKSPPPSSLSLPPPYVYKSPPLPPYFYKSPPPPYI</sequence>
<feature type="compositionally biased region" description="Basic and acidic residues" evidence="1">
    <location>
        <begin position="51"/>
        <end position="68"/>
    </location>
</feature>
<name>A0A444XZ46_ARAHY</name>
<evidence type="ECO:0000313" key="2">
    <source>
        <dbReference type="EMBL" id="RYQ94927.1"/>
    </source>
</evidence>
<comment type="caution">
    <text evidence="2">The sequence shown here is derived from an EMBL/GenBank/DDBJ whole genome shotgun (WGS) entry which is preliminary data.</text>
</comment>
<evidence type="ECO:0000256" key="1">
    <source>
        <dbReference type="SAM" id="MobiDB-lite"/>
    </source>
</evidence>
<protein>
    <recommendedName>
        <fullName evidence="4">Extensin domain-containing protein</fullName>
    </recommendedName>
</protein>
<evidence type="ECO:0008006" key="4">
    <source>
        <dbReference type="Google" id="ProtNLM"/>
    </source>
</evidence>
<dbReference type="STRING" id="3818.A0A444XZ46"/>
<dbReference type="AlphaFoldDB" id="A0A444XZ46"/>
<organism evidence="2 3">
    <name type="scientific">Arachis hypogaea</name>
    <name type="common">Peanut</name>
    <dbReference type="NCBI Taxonomy" id="3818"/>
    <lineage>
        <taxon>Eukaryota</taxon>
        <taxon>Viridiplantae</taxon>
        <taxon>Streptophyta</taxon>
        <taxon>Embryophyta</taxon>
        <taxon>Tracheophyta</taxon>
        <taxon>Spermatophyta</taxon>
        <taxon>Magnoliopsida</taxon>
        <taxon>eudicotyledons</taxon>
        <taxon>Gunneridae</taxon>
        <taxon>Pentapetalae</taxon>
        <taxon>rosids</taxon>
        <taxon>fabids</taxon>
        <taxon>Fabales</taxon>
        <taxon>Fabaceae</taxon>
        <taxon>Papilionoideae</taxon>
        <taxon>50 kb inversion clade</taxon>
        <taxon>dalbergioids sensu lato</taxon>
        <taxon>Dalbergieae</taxon>
        <taxon>Pterocarpus clade</taxon>
        <taxon>Arachis</taxon>
    </lineage>
</organism>
<dbReference type="Proteomes" id="UP000289738">
    <property type="component" value="Chromosome B08"/>
</dbReference>
<evidence type="ECO:0000313" key="3">
    <source>
        <dbReference type="Proteomes" id="UP000289738"/>
    </source>
</evidence>
<reference evidence="2 3" key="1">
    <citation type="submission" date="2019-01" db="EMBL/GenBank/DDBJ databases">
        <title>Sequencing of cultivated peanut Arachis hypogaea provides insights into genome evolution and oil improvement.</title>
        <authorList>
            <person name="Chen X."/>
        </authorList>
    </citation>
    <scope>NUCLEOTIDE SEQUENCE [LARGE SCALE GENOMIC DNA]</scope>
    <source>
        <strain evidence="3">cv. Fuhuasheng</strain>
        <tissue evidence="2">Leaves</tissue>
    </source>
</reference>
<keyword evidence="3" id="KW-1185">Reference proteome</keyword>
<gene>
    <name evidence="2" type="ORF">Ahy_B08g089898</name>
</gene>
<dbReference type="EMBL" id="SDMP01000018">
    <property type="protein sequence ID" value="RYQ94927.1"/>
    <property type="molecule type" value="Genomic_DNA"/>
</dbReference>
<accession>A0A444XZ46</accession>
<feature type="region of interest" description="Disordered" evidence="1">
    <location>
        <begin position="122"/>
        <end position="148"/>
    </location>
</feature>